<sequence length="34" mass="3917">MDLTWDAKTKEKAKDNKESKLKIKVIKKTAPIES</sequence>
<comment type="caution">
    <text evidence="1">The sequence shown here is derived from an EMBL/GenBank/DDBJ whole genome shotgun (WGS) entry which is preliminary data.</text>
</comment>
<protein>
    <submittedName>
        <fullName evidence="1">Uncharacterized protein</fullName>
    </submittedName>
</protein>
<dbReference type="VEuPathDB" id="FungiDB:QG37_05806"/>
<proteinExistence type="predicted"/>
<evidence type="ECO:0000313" key="2">
    <source>
        <dbReference type="Proteomes" id="UP000037122"/>
    </source>
</evidence>
<gene>
    <name evidence="1" type="ORF">QG37_05806</name>
</gene>
<accession>A0A0L0NTP8</accession>
<dbReference type="Proteomes" id="UP000037122">
    <property type="component" value="Unassembled WGS sequence"/>
</dbReference>
<reference evidence="2" key="1">
    <citation type="journal article" date="2015" name="BMC Genomics">
        <title>Draft genome of a commonly misdiagnosed multidrug resistant pathogen Candida auris.</title>
        <authorList>
            <person name="Chatterjee S."/>
            <person name="Alampalli S.V."/>
            <person name="Nageshan R.K."/>
            <person name="Chettiar S.T."/>
            <person name="Joshi S."/>
            <person name="Tatu U.S."/>
        </authorList>
    </citation>
    <scope>NUCLEOTIDE SEQUENCE [LARGE SCALE GENOMIC DNA]</scope>
    <source>
        <strain evidence="2">6684</strain>
    </source>
</reference>
<dbReference type="EMBL" id="LGST01000041">
    <property type="protein sequence ID" value="KND97423.1"/>
    <property type="molecule type" value="Genomic_DNA"/>
</dbReference>
<evidence type="ECO:0000313" key="1">
    <source>
        <dbReference type="EMBL" id="KND97423.1"/>
    </source>
</evidence>
<organism evidence="1 2">
    <name type="scientific">Candidozyma auris</name>
    <name type="common">Yeast</name>
    <name type="synonym">Candida auris</name>
    <dbReference type="NCBI Taxonomy" id="498019"/>
    <lineage>
        <taxon>Eukaryota</taxon>
        <taxon>Fungi</taxon>
        <taxon>Dikarya</taxon>
        <taxon>Ascomycota</taxon>
        <taxon>Saccharomycotina</taxon>
        <taxon>Pichiomycetes</taxon>
        <taxon>Metschnikowiaceae</taxon>
        <taxon>Candidozyma</taxon>
    </lineage>
</organism>
<dbReference type="AlphaFoldDB" id="A0A0L0NTP8"/>
<name>A0A0L0NTP8_CANAR</name>